<keyword evidence="5" id="KW-1185">Reference proteome</keyword>
<dbReference type="AlphaFoldDB" id="A0A1V3NI61"/>
<keyword evidence="2" id="KW-0717">Septation</keyword>
<accession>A0A1V3NI61</accession>
<dbReference type="InterPro" id="IPR012662">
    <property type="entry name" value="CHP02449"/>
</dbReference>
<organism evidence="4 5">
    <name type="scientific">Thioalkalivibrio denitrificans</name>
    <dbReference type="NCBI Taxonomy" id="108003"/>
    <lineage>
        <taxon>Bacteria</taxon>
        <taxon>Pseudomonadati</taxon>
        <taxon>Pseudomonadota</taxon>
        <taxon>Gammaproteobacteria</taxon>
        <taxon>Chromatiales</taxon>
        <taxon>Ectothiorhodospiraceae</taxon>
        <taxon>Thioalkalivibrio</taxon>
    </lineage>
</organism>
<dbReference type="OrthoDB" id="6120894at2"/>
<dbReference type="GO" id="GO:0000917">
    <property type="term" value="P:division septum assembly"/>
    <property type="evidence" value="ECO:0007669"/>
    <property type="project" value="UniProtKB-KW"/>
</dbReference>
<keyword evidence="2" id="KW-0131">Cell cycle</keyword>
<keyword evidence="1 3" id="KW-0175">Coiled coil</keyword>
<reference evidence="4 5" key="1">
    <citation type="submission" date="2017-02" db="EMBL/GenBank/DDBJ databases">
        <title>Genomic diversity within the haloalkaliphilic genus Thioalkalivibrio.</title>
        <authorList>
            <person name="Ahn A.-C."/>
            <person name="Meier-Kolthoff J."/>
            <person name="Overmars L."/>
            <person name="Richter M."/>
            <person name="Woyke T."/>
            <person name="Sorokin D.Y."/>
            <person name="Muyzer G."/>
        </authorList>
    </citation>
    <scope>NUCLEOTIDE SEQUENCE [LARGE SCALE GENOMIC DNA]</scope>
    <source>
        <strain evidence="4 5">ALJD</strain>
    </source>
</reference>
<evidence type="ECO:0000313" key="5">
    <source>
        <dbReference type="Proteomes" id="UP000189462"/>
    </source>
</evidence>
<evidence type="ECO:0000313" key="4">
    <source>
        <dbReference type="EMBL" id="OOG24797.1"/>
    </source>
</evidence>
<sequence>MEQTPMPDIAEQELKKLETRVNELIRTCERLKEENRQLREQQAVIAAERSSLVEGQEQARIKVEAMISRLKSMEQAV</sequence>
<comment type="caution">
    <text evidence="4">The sequence shown here is derived from an EMBL/GenBank/DDBJ whole genome shotgun (WGS) entry which is preliminary data.</text>
</comment>
<dbReference type="EMBL" id="MVBK01000044">
    <property type="protein sequence ID" value="OOG24797.1"/>
    <property type="molecule type" value="Genomic_DNA"/>
</dbReference>
<dbReference type="Gene3D" id="1.20.5.340">
    <property type="match status" value="1"/>
</dbReference>
<dbReference type="Pfam" id="PF06005">
    <property type="entry name" value="ZapB"/>
    <property type="match status" value="1"/>
</dbReference>
<protein>
    <submittedName>
        <fullName evidence="4">TIGR02449 family protein</fullName>
    </submittedName>
</protein>
<name>A0A1V3NI61_9GAMM</name>
<evidence type="ECO:0000256" key="3">
    <source>
        <dbReference type="SAM" id="Coils"/>
    </source>
</evidence>
<dbReference type="Proteomes" id="UP000189462">
    <property type="component" value="Unassembled WGS sequence"/>
</dbReference>
<dbReference type="STRING" id="108003.B1C78_08220"/>
<dbReference type="NCBIfam" id="TIGR02449">
    <property type="entry name" value="TIGR02449 family protein"/>
    <property type="match status" value="1"/>
</dbReference>
<dbReference type="InterPro" id="IPR009252">
    <property type="entry name" value="Cell_div_ZapB"/>
</dbReference>
<feature type="coiled-coil region" evidence="3">
    <location>
        <begin position="14"/>
        <end position="76"/>
    </location>
</feature>
<proteinExistence type="predicted"/>
<dbReference type="GO" id="GO:0043093">
    <property type="term" value="P:FtsZ-dependent cytokinesis"/>
    <property type="evidence" value="ECO:0007669"/>
    <property type="project" value="InterPro"/>
</dbReference>
<keyword evidence="2" id="KW-0132">Cell division</keyword>
<evidence type="ECO:0000256" key="2">
    <source>
        <dbReference type="ARBA" id="ARBA00023210"/>
    </source>
</evidence>
<gene>
    <name evidence="4" type="ORF">B1C78_08220</name>
</gene>
<evidence type="ECO:0000256" key="1">
    <source>
        <dbReference type="ARBA" id="ARBA00023054"/>
    </source>
</evidence>
<dbReference type="GO" id="GO:0005737">
    <property type="term" value="C:cytoplasm"/>
    <property type="evidence" value="ECO:0007669"/>
    <property type="project" value="InterPro"/>
</dbReference>